<dbReference type="AlphaFoldDB" id="A0A559ID16"/>
<evidence type="ECO:0000313" key="2">
    <source>
        <dbReference type="Proteomes" id="UP000318102"/>
    </source>
</evidence>
<protein>
    <submittedName>
        <fullName evidence="1">Uncharacterized protein</fullName>
    </submittedName>
</protein>
<dbReference type="Proteomes" id="UP000318102">
    <property type="component" value="Unassembled WGS sequence"/>
</dbReference>
<accession>A0A559ID16</accession>
<reference evidence="1 2" key="1">
    <citation type="submission" date="2019-07" db="EMBL/GenBank/DDBJ databases">
        <authorList>
            <person name="Kim J."/>
        </authorList>
    </citation>
    <scope>NUCLEOTIDE SEQUENCE [LARGE SCALE GENOMIC DNA]</scope>
    <source>
        <strain evidence="1 2">N4</strain>
    </source>
</reference>
<proteinExistence type="predicted"/>
<comment type="caution">
    <text evidence="1">The sequence shown here is derived from an EMBL/GenBank/DDBJ whole genome shotgun (WGS) entry which is preliminary data.</text>
</comment>
<dbReference type="EMBL" id="VNJK01000007">
    <property type="protein sequence ID" value="TVX85571.1"/>
    <property type="molecule type" value="Genomic_DNA"/>
</dbReference>
<gene>
    <name evidence="1" type="ORF">FPZ44_24765</name>
</gene>
<name>A0A559ID16_9BACL</name>
<organism evidence="1 2">
    <name type="scientific">Paenibacillus agilis</name>
    <dbReference type="NCBI Taxonomy" id="3020863"/>
    <lineage>
        <taxon>Bacteria</taxon>
        <taxon>Bacillati</taxon>
        <taxon>Bacillota</taxon>
        <taxon>Bacilli</taxon>
        <taxon>Bacillales</taxon>
        <taxon>Paenibacillaceae</taxon>
        <taxon>Paenibacillus</taxon>
    </lineage>
</organism>
<keyword evidence="2" id="KW-1185">Reference proteome</keyword>
<sequence>MSSFLSEEDIQGLKDLQQKLKIVDLDISLEEAEIVWVNFCTDCYYASWMPVGFLRRDFEEELIPIAREIISMREAPSTTTL</sequence>
<dbReference type="RefSeq" id="WP_144995070.1">
    <property type="nucleotide sequence ID" value="NZ_VNJK01000007.1"/>
</dbReference>
<evidence type="ECO:0000313" key="1">
    <source>
        <dbReference type="EMBL" id="TVX85571.1"/>
    </source>
</evidence>